<protein>
    <submittedName>
        <fullName evidence="2">Amine-terminal region of A TM vesicle-mediated sorter</fullName>
    </submittedName>
</protein>
<keyword evidence="3" id="KW-1185">Reference proteome</keyword>
<evidence type="ECO:0000313" key="2">
    <source>
        <dbReference type="EMBL" id="PRW33288.1"/>
    </source>
</evidence>
<evidence type="ECO:0000313" key="3">
    <source>
        <dbReference type="Proteomes" id="UP000239899"/>
    </source>
</evidence>
<evidence type="ECO:0000256" key="1">
    <source>
        <dbReference type="SAM" id="MobiDB-lite"/>
    </source>
</evidence>
<dbReference type="Proteomes" id="UP000239899">
    <property type="component" value="Unassembled WGS sequence"/>
</dbReference>
<feature type="compositionally biased region" description="Low complexity" evidence="1">
    <location>
        <begin position="56"/>
        <end position="69"/>
    </location>
</feature>
<feature type="compositionally biased region" description="Low complexity" evidence="1">
    <location>
        <begin position="35"/>
        <end position="47"/>
    </location>
</feature>
<dbReference type="STRING" id="3076.A0A2P6TGN3"/>
<reference evidence="2 3" key="1">
    <citation type="journal article" date="2018" name="Plant J.">
        <title>Genome sequences of Chlorella sorokiniana UTEX 1602 and Micractinium conductrix SAG 241.80: implications to maltose excretion by a green alga.</title>
        <authorList>
            <person name="Arriola M.B."/>
            <person name="Velmurugan N."/>
            <person name="Zhang Y."/>
            <person name="Plunkett M.H."/>
            <person name="Hondzo H."/>
            <person name="Barney B.M."/>
        </authorList>
    </citation>
    <scope>NUCLEOTIDE SEQUENCE [LARGE SCALE GENOMIC DNA]</scope>
    <source>
        <strain evidence="3">UTEX 1602</strain>
    </source>
</reference>
<proteinExistence type="predicted"/>
<gene>
    <name evidence="2" type="ORF">C2E21_7891</name>
</gene>
<organism evidence="2 3">
    <name type="scientific">Chlorella sorokiniana</name>
    <name type="common">Freshwater green alga</name>
    <dbReference type="NCBI Taxonomy" id="3076"/>
    <lineage>
        <taxon>Eukaryota</taxon>
        <taxon>Viridiplantae</taxon>
        <taxon>Chlorophyta</taxon>
        <taxon>core chlorophytes</taxon>
        <taxon>Trebouxiophyceae</taxon>
        <taxon>Chlorellales</taxon>
        <taxon>Chlorellaceae</taxon>
        <taxon>Chlorella clade</taxon>
        <taxon>Chlorella</taxon>
    </lineage>
</organism>
<name>A0A2P6TGN3_CHLSO</name>
<dbReference type="EMBL" id="LHPG02000017">
    <property type="protein sequence ID" value="PRW33288.1"/>
    <property type="molecule type" value="Genomic_DNA"/>
</dbReference>
<comment type="caution">
    <text evidence="2">The sequence shown here is derived from an EMBL/GenBank/DDBJ whole genome shotgun (WGS) entry which is preliminary data.</text>
</comment>
<accession>A0A2P6TGN3</accession>
<feature type="compositionally biased region" description="Basic and acidic residues" evidence="1">
    <location>
        <begin position="127"/>
        <end position="137"/>
    </location>
</feature>
<feature type="region of interest" description="Disordered" evidence="1">
    <location>
        <begin position="26"/>
        <end position="143"/>
    </location>
</feature>
<dbReference type="AlphaFoldDB" id="A0A2P6TGN3"/>
<feature type="compositionally biased region" description="Basic residues" evidence="1">
    <location>
        <begin position="108"/>
        <end position="120"/>
    </location>
</feature>
<sequence length="236" mass="23941">MAEHAAGHGEADADLELALKLHRELNAVPRRQRAPPRTQAASAALKSLSKKHHVVSESSSSSGSEAEGQPGSGEKRRRGGGSGAPSDNDSGSKRRRPDKGAGGDKAGGRGKPRAVGRRPQHVAAAAEARRKAARADGSDSQPRTHVKCFYVGLQHGAWLAAEALASRASLAAAVSRAFADDGVSCSSDAATIVFVGANQQSAEFPGTAAAAAPAGGGGGEDKWAAAAKGAVRVYVR</sequence>